<comment type="subcellular location">
    <subcellularLocation>
        <location evidence="1">Cytoplasm</location>
    </subcellularLocation>
</comment>
<keyword evidence="5" id="KW-0132">Cell division</keyword>
<dbReference type="NCBIfam" id="TIGR03544">
    <property type="entry name" value="DivI1A_domain"/>
    <property type="match status" value="3"/>
</dbReference>
<evidence type="ECO:0000256" key="4">
    <source>
        <dbReference type="ARBA" id="ARBA00022490"/>
    </source>
</evidence>
<comment type="caution">
    <text evidence="9">The sequence shown here is derived from an EMBL/GenBank/DDBJ whole genome shotgun (WGS) entry which is preliminary data.</text>
</comment>
<evidence type="ECO:0000256" key="3">
    <source>
        <dbReference type="ARBA" id="ARBA00018787"/>
    </source>
</evidence>
<evidence type="ECO:0000256" key="8">
    <source>
        <dbReference type="ARBA" id="ARBA00031737"/>
    </source>
</evidence>
<keyword evidence="10" id="KW-1185">Reference proteome</keyword>
<dbReference type="EMBL" id="JWIO01000024">
    <property type="protein sequence ID" value="KLL10854.1"/>
    <property type="molecule type" value="Genomic_DNA"/>
</dbReference>
<evidence type="ECO:0000256" key="6">
    <source>
        <dbReference type="ARBA" id="ARBA00023054"/>
    </source>
</evidence>
<keyword evidence="7" id="KW-0131">Cell cycle</keyword>
<comment type="similarity">
    <text evidence="2">Belongs to the DivIVA family.</text>
</comment>
<name>A0ABR5F2A3_9ACTN</name>
<dbReference type="RefSeq" id="WP_047223686.1">
    <property type="nucleotide sequence ID" value="NZ_JWIO01000024.1"/>
</dbReference>
<organism evidence="9 10">
    <name type="scientific">Protofrankia coriariae</name>
    <dbReference type="NCBI Taxonomy" id="1562887"/>
    <lineage>
        <taxon>Bacteria</taxon>
        <taxon>Bacillati</taxon>
        <taxon>Actinomycetota</taxon>
        <taxon>Actinomycetes</taxon>
        <taxon>Frankiales</taxon>
        <taxon>Frankiaceae</taxon>
        <taxon>Protofrankia</taxon>
    </lineage>
</organism>
<dbReference type="PANTHER" id="PTHR35794:SF2">
    <property type="entry name" value="CELL DIVISION PROTEIN DIVIVA"/>
    <property type="match status" value="1"/>
</dbReference>
<sequence length="240" mass="26511">MTAHDLCVKAFSATRLRPGYSMVGVDALLDWAAAELRRLHAIVRVVESGGTPEPAELVPRITPTEIRSTRFNTTRFFSGYHESEVGDFLRIVEREFANLHRFFSAVSAAASAGTSCDDDRWAAARHRGGPGSFHPGTTGTEVTAKTFTRTRFRAGYDTAQVDAFLGRVGRELDRLQAMAESARDGHPADTASVTADLTPQDIVNARFDSTWLTGGYSEYEVDDFLDFLEHELARIQTYLS</sequence>
<evidence type="ECO:0000256" key="5">
    <source>
        <dbReference type="ARBA" id="ARBA00022618"/>
    </source>
</evidence>
<reference evidence="9 10" key="1">
    <citation type="submission" date="2014-12" db="EMBL/GenBank/DDBJ databases">
        <title>Frankia sp. BMG5.1 draft genome.</title>
        <authorList>
            <person name="Gtari M."/>
            <person name="Ghodhbane-Gtari F."/>
            <person name="Nouioui I."/>
            <person name="Ktari A."/>
            <person name="Hezbri K."/>
            <person name="Mimouni W."/>
            <person name="Sbissi I."/>
            <person name="Ayari A."/>
            <person name="Yamanaka T."/>
            <person name="Normand P."/>
            <person name="Tisa L.S."/>
            <person name="Boudabous A."/>
        </authorList>
    </citation>
    <scope>NUCLEOTIDE SEQUENCE [LARGE SCALE GENOMIC DNA]</scope>
    <source>
        <strain evidence="9 10">BMG5.1</strain>
    </source>
</reference>
<evidence type="ECO:0000256" key="1">
    <source>
        <dbReference type="ARBA" id="ARBA00004496"/>
    </source>
</evidence>
<gene>
    <name evidence="9" type="ORF">FrCorBMG51_14990</name>
</gene>
<evidence type="ECO:0000313" key="9">
    <source>
        <dbReference type="EMBL" id="KLL10854.1"/>
    </source>
</evidence>
<keyword evidence="6" id="KW-0175">Coiled coil</keyword>
<proteinExistence type="inferred from homology"/>
<dbReference type="InterPro" id="IPR007793">
    <property type="entry name" value="DivIVA_fam"/>
</dbReference>
<evidence type="ECO:0000256" key="7">
    <source>
        <dbReference type="ARBA" id="ARBA00023306"/>
    </source>
</evidence>
<evidence type="ECO:0000256" key="2">
    <source>
        <dbReference type="ARBA" id="ARBA00009008"/>
    </source>
</evidence>
<accession>A0ABR5F2A3</accession>
<dbReference type="Proteomes" id="UP000035425">
    <property type="component" value="Unassembled WGS sequence"/>
</dbReference>
<dbReference type="PANTHER" id="PTHR35794">
    <property type="entry name" value="CELL DIVISION PROTEIN DIVIVA"/>
    <property type="match status" value="1"/>
</dbReference>
<evidence type="ECO:0000313" key="10">
    <source>
        <dbReference type="Proteomes" id="UP000035425"/>
    </source>
</evidence>
<dbReference type="Gene3D" id="6.10.250.660">
    <property type="match status" value="3"/>
</dbReference>
<protein>
    <recommendedName>
        <fullName evidence="3">Cell wall synthesis protein Wag31</fullName>
    </recommendedName>
    <alternativeName>
        <fullName evidence="8">Antigen 84</fullName>
    </alternativeName>
</protein>
<dbReference type="InterPro" id="IPR019933">
    <property type="entry name" value="DivIVA_domain"/>
</dbReference>
<keyword evidence="4" id="KW-0963">Cytoplasm</keyword>